<feature type="region of interest" description="Disordered" evidence="5">
    <location>
        <begin position="95"/>
        <end position="127"/>
    </location>
</feature>
<proteinExistence type="predicted"/>
<dbReference type="InterPro" id="IPR017907">
    <property type="entry name" value="Znf_RING_CS"/>
</dbReference>
<dbReference type="AlphaFoldDB" id="A0A6A4QZJ1"/>
<dbReference type="PANTHER" id="PTHR46293">
    <property type="entry name" value="E3 UBIQUITIN PROTEIN LIGASE DRIP1"/>
    <property type="match status" value="1"/>
</dbReference>
<feature type="domain" description="RING-type" evidence="6">
    <location>
        <begin position="30"/>
        <end position="71"/>
    </location>
</feature>
<keyword evidence="1" id="KW-0479">Metal-binding</keyword>
<reference evidence="8" key="1">
    <citation type="journal article" date="2020" name="Nat. Commun.">
        <title>Genome sequence of the cluster root forming white lupin.</title>
        <authorList>
            <person name="Hufnagel B."/>
            <person name="Marques A."/>
            <person name="Soriano A."/>
            <person name="Marques L."/>
            <person name="Divol F."/>
            <person name="Doumas P."/>
            <person name="Sallet E."/>
            <person name="Mancinotti D."/>
            <person name="Carrere S."/>
            <person name="Marande W."/>
            <person name="Arribat S."/>
            <person name="Keller J."/>
            <person name="Huneau C."/>
            <person name="Blein T."/>
            <person name="Aime D."/>
            <person name="Laguerre M."/>
            <person name="Taylor J."/>
            <person name="Schubert V."/>
            <person name="Nelson M."/>
            <person name="Geu-Flores F."/>
            <person name="Crespi M."/>
            <person name="Gallardo-Guerrero K."/>
            <person name="Delaux P.-M."/>
            <person name="Salse J."/>
            <person name="Berges H."/>
            <person name="Guyot R."/>
            <person name="Gouzy J."/>
            <person name="Peret B."/>
        </authorList>
    </citation>
    <scope>NUCLEOTIDE SEQUENCE [LARGE SCALE GENOMIC DNA]</scope>
    <source>
        <strain evidence="8">cv. Amiga</strain>
    </source>
</reference>
<evidence type="ECO:0000256" key="3">
    <source>
        <dbReference type="ARBA" id="ARBA00022833"/>
    </source>
</evidence>
<keyword evidence="3" id="KW-0862">Zinc</keyword>
<evidence type="ECO:0000256" key="1">
    <source>
        <dbReference type="ARBA" id="ARBA00022723"/>
    </source>
</evidence>
<sequence>MCDIKGQGTMTNEMVKAQRNKAKVSTPLTCFLCNQLFTNATTVVECLHTFCRECIEKKITDEKVTHCPVCNTDWGYLPQDKLKADHRLQGLRDRIFPSKGKNGKVPENVHPVTLPTKSKEDSLSSLKASARKAKTAAKQVVIPRDSDISYAKHDKVVQNDGRHRGIEIFDEVSTILSARRAKVAARKKFIQRESTPPSQPDKVTGDEKEDYGHSRSNGTSKTRVQNSSQPESRKQIVAKKTCEGTSELCKEKVDMSAPLTSLVEAVRRNKSSNKSPMKEVAAISVPIDSSDNNSQGPKVQVKKHCQAGEKKESSYAKLKRLQGTQERTVKLSGDVNFRVPAPGIGSSSQSNNNFGILLSQPVNGSSGKSDKIFGSPVWFSLVASENNEVGARLAQISTRFIRVKDGSLPVSYIEKYIVKKLGLPSDAEVEILLWGQPVLSSWKLQNLVELWLQTMPKDEKIHTFVGSSAKDFVMVLSYGLKA</sequence>
<evidence type="ECO:0000256" key="5">
    <source>
        <dbReference type="SAM" id="MobiDB-lite"/>
    </source>
</evidence>
<evidence type="ECO:0000256" key="2">
    <source>
        <dbReference type="ARBA" id="ARBA00022771"/>
    </source>
</evidence>
<dbReference type="CDD" id="cd16525">
    <property type="entry name" value="RING-HC_PCGF"/>
    <property type="match status" value="1"/>
</dbReference>
<evidence type="ECO:0000313" key="7">
    <source>
        <dbReference type="EMBL" id="KAE9619147.1"/>
    </source>
</evidence>
<dbReference type="Gene3D" id="3.30.40.10">
    <property type="entry name" value="Zinc/RING finger domain, C3HC4 (zinc finger)"/>
    <property type="match status" value="1"/>
</dbReference>
<feature type="region of interest" description="Disordered" evidence="5">
    <location>
        <begin position="186"/>
        <end position="239"/>
    </location>
</feature>
<dbReference type="OrthoDB" id="1305878at2759"/>
<dbReference type="InterPro" id="IPR044807">
    <property type="entry name" value="DRIP1-like"/>
</dbReference>
<feature type="compositionally biased region" description="Basic and acidic residues" evidence="5">
    <location>
        <begin position="203"/>
        <end position="213"/>
    </location>
</feature>
<dbReference type="PROSITE" id="PS50089">
    <property type="entry name" value="ZF_RING_2"/>
    <property type="match status" value="1"/>
</dbReference>
<evidence type="ECO:0000259" key="6">
    <source>
        <dbReference type="PROSITE" id="PS50089"/>
    </source>
</evidence>
<organism evidence="7 8">
    <name type="scientific">Lupinus albus</name>
    <name type="common">White lupine</name>
    <name type="synonym">Lupinus termis</name>
    <dbReference type="NCBI Taxonomy" id="3870"/>
    <lineage>
        <taxon>Eukaryota</taxon>
        <taxon>Viridiplantae</taxon>
        <taxon>Streptophyta</taxon>
        <taxon>Embryophyta</taxon>
        <taxon>Tracheophyta</taxon>
        <taxon>Spermatophyta</taxon>
        <taxon>Magnoliopsida</taxon>
        <taxon>eudicotyledons</taxon>
        <taxon>Gunneridae</taxon>
        <taxon>Pentapetalae</taxon>
        <taxon>rosids</taxon>
        <taxon>fabids</taxon>
        <taxon>Fabales</taxon>
        <taxon>Fabaceae</taxon>
        <taxon>Papilionoideae</taxon>
        <taxon>50 kb inversion clade</taxon>
        <taxon>genistoids sensu lato</taxon>
        <taxon>core genistoids</taxon>
        <taxon>Genisteae</taxon>
        <taxon>Lupinus</taxon>
    </lineage>
</organism>
<name>A0A6A4QZJ1_LUPAL</name>
<protein>
    <submittedName>
        <fullName evidence="7">Putative transcription factor C2H2 family</fullName>
    </submittedName>
</protein>
<comment type="caution">
    <text evidence="7">The sequence shown here is derived from an EMBL/GenBank/DDBJ whole genome shotgun (WGS) entry which is preliminary data.</text>
</comment>
<dbReference type="InterPro" id="IPR013083">
    <property type="entry name" value="Znf_RING/FYVE/PHD"/>
</dbReference>
<dbReference type="GO" id="GO:0004842">
    <property type="term" value="F:ubiquitin-protein transferase activity"/>
    <property type="evidence" value="ECO:0007669"/>
    <property type="project" value="InterPro"/>
</dbReference>
<dbReference type="Proteomes" id="UP000447434">
    <property type="component" value="Chromosome 2"/>
</dbReference>
<dbReference type="PROSITE" id="PS00518">
    <property type="entry name" value="ZF_RING_1"/>
    <property type="match status" value="1"/>
</dbReference>
<dbReference type="EMBL" id="WOCE01000002">
    <property type="protein sequence ID" value="KAE9619147.1"/>
    <property type="molecule type" value="Genomic_DNA"/>
</dbReference>
<dbReference type="SUPFAM" id="SSF57850">
    <property type="entry name" value="RING/U-box"/>
    <property type="match status" value="1"/>
</dbReference>
<dbReference type="PANTHER" id="PTHR46293:SF3">
    <property type="entry name" value="E3 UBIQUITIN PROTEIN LIGASE DRIPH-RELATED"/>
    <property type="match status" value="1"/>
</dbReference>
<keyword evidence="2 4" id="KW-0863">Zinc-finger</keyword>
<dbReference type="GO" id="GO:0008270">
    <property type="term" value="F:zinc ion binding"/>
    <property type="evidence" value="ECO:0007669"/>
    <property type="project" value="UniProtKB-KW"/>
</dbReference>
<accession>A0A6A4QZJ1</accession>
<dbReference type="SMART" id="SM00184">
    <property type="entry name" value="RING"/>
    <property type="match status" value="1"/>
</dbReference>
<evidence type="ECO:0000256" key="4">
    <source>
        <dbReference type="PROSITE-ProRule" id="PRU00175"/>
    </source>
</evidence>
<evidence type="ECO:0000313" key="8">
    <source>
        <dbReference type="Proteomes" id="UP000447434"/>
    </source>
</evidence>
<dbReference type="InterPro" id="IPR001841">
    <property type="entry name" value="Znf_RING"/>
</dbReference>
<feature type="compositionally biased region" description="Polar residues" evidence="5">
    <location>
        <begin position="214"/>
        <end position="230"/>
    </location>
</feature>
<gene>
    <name evidence="7" type="ORF">Lalb_Chr02g0150081</name>
</gene>
<keyword evidence="8" id="KW-1185">Reference proteome</keyword>
<dbReference type="Pfam" id="PF13923">
    <property type="entry name" value="zf-C3HC4_2"/>
    <property type="match status" value="1"/>
</dbReference>